<comment type="caution">
    <text evidence="2">The sequence shown here is derived from an EMBL/GenBank/DDBJ whole genome shotgun (WGS) entry which is preliminary data.</text>
</comment>
<accession>A0A3M7RY47</accession>
<name>A0A3M7RY47_BRAPC</name>
<dbReference type="AlphaFoldDB" id="A0A3M7RY47"/>
<organism evidence="2 3">
    <name type="scientific">Brachionus plicatilis</name>
    <name type="common">Marine rotifer</name>
    <name type="synonym">Brachionus muelleri</name>
    <dbReference type="NCBI Taxonomy" id="10195"/>
    <lineage>
        <taxon>Eukaryota</taxon>
        <taxon>Metazoa</taxon>
        <taxon>Spiralia</taxon>
        <taxon>Gnathifera</taxon>
        <taxon>Rotifera</taxon>
        <taxon>Eurotatoria</taxon>
        <taxon>Monogononta</taxon>
        <taxon>Pseudotrocha</taxon>
        <taxon>Ploima</taxon>
        <taxon>Brachionidae</taxon>
        <taxon>Brachionus</taxon>
    </lineage>
</organism>
<feature type="compositionally biased region" description="Low complexity" evidence="1">
    <location>
        <begin position="95"/>
        <end position="118"/>
    </location>
</feature>
<dbReference type="Proteomes" id="UP000276133">
    <property type="component" value="Unassembled WGS sequence"/>
</dbReference>
<dbReference type="EMBL" id="REGN01002401">
    <property type="protein sequence ID" value="RNA28370.1"/>
    <property type="molecule type" value="Genomic_DNA"/>
</dbReference>
<evidence type="ECO:0000313" key="3">
    <source>
        <dbReference type="Proteomes" id="UP000276133"/>
    </source>
</evidence>
<gene>
    <name evidence="2" type="ORF">BpHYR1_047059</name>
</gene>
<reference evidence="2 3" key="1">
    <citation type="journal article" date="2018" name="Sci. Rep.">
        <title>Genomic signatures of local adaptation to the degree of environmental predictability in rotifers.</title>
        <authorList>
            <person name="Franch-Gras L."/>
            <person name="Hahn C."/>
            <person name="Garcia-Roger E.M."/>
            <person name="Carmona M.J."/>
            <person name="Serra M."/>
            <person name="Gomez A."/>
        </authorList>
    </citation>
    <scope>NUCLEOTIDE SEQUENCE [LARGE SCALE GENOMIC DNA]</scope>
    <source>
        <strain evidence="2">HYR1</strain>
    </source>
</reference>
<evidence type="ECO:0000256" key="1">
    <source>
        <dbReference type="SAM" id="MobiDB-lite"/>
    </source>
</evidence>
<proteinExistence type="predicted"/>
<protein>
    <submittedName>
        <fullName evidence="2">Uncharacterized protein</fullName>
    </submittedName>
</protein>
<keyword evidence="3" id="KW-1185">Reference proteome</keyword>
<feature type="region of interest" description="Disordered" evidence="1">
    <location>
        <begin position="87"/>
        <end position="120"/>
    </location>
</feature>
<sequence length="414" mass="46526">MSCRIYSIVKKTNFKQISRERLIQRFVFSQIKKIKLIQASKTERKFLHDNNETNSINQEEDMFDDGDYYYAKPKLQTTTIKSRNFSYQSNSTGISSNPIESSRSASSASSTGSNNQKSEIFHSPNLINTSDATSSGITSASVTSSLINSDDYNDDMSEKSNEFSVNKIKYNAKTNKFSTQDSSKAAKIYRPGRKKYEHSSLNRKQTKEVKNCLNEYSGVSLDVDASNSSSEKKNWNQASPAKSNCSIEINDSQNCVPPFPTCHFKDKLPLESSSSLTMVSRLPTSSFSYITNQEAKKNLSSDSSSSSSSGCSSMTQQVCTKHEVGKFYTLLNDKNPNKSKKKNVNFVNQRNSLCVNMDHNSKCLRPFDKKELIYSSNFKPVLKSINSAGKNLLIEESPNKYHTSTFKPNKIDYV</sequence>
<evidence type="ECO:0000313" key="2">
    <source>
        <dbReference type="EMBL" id="RNA28370.1"/>
    </source>
</evidence>